<reference evidence="1" key="1">
    <citation type="submission" date="2023-04" db="EMBL/GenBank/DDBJ databases">
        <title>A chromosome-level genome assembly of the parasitoid wasp Eretmocerus hayati.</title>
        <authorList>
            <person name="Zhong Y."/>
            <person name="Liu S."/>
            <person name="Liu Y."/>
        </authorList>
    </citation>
    <scope>NUCLEOTIDE SEQUENCE</scope>
    <source>
        <strain evidence="1">ZJU_SS_LIU_2023</strain>
    </source>
</reference>
<protein>
    <submittedName>
        <fullName evidence="1">Uncharacterized protein</fullName>
    </submittedName>
</protein>
<name>A0ACC2P1X8_9HYME</name>
<comment type="caution">
    <text evidence="1">The sequence shown here is derived from an EMBL/GenBank/DDBJ whole genome shotgun (WGS) entry which is preliminary data.</text>
</comment>
<evidence type="ECO:0000313" key="1">
    <source>
        <dbReference type="EMBL" id="KAJ8676826.1"/>
    </source>
</evidence>
<sequence>MRKRRFQEDYKRKEDEKNNTRIKKLRKENSYKQNESHMNKGRMIERRALDQEYKMQERSKNKMRMAYYRLDELLRFRESYARSINTKCMKQEANDHKMSLLISDFFEDRKQGPEYVCDCCNNLFFPRSMRNLNFRNLKQNHPTKDRKFDEFLSTLESNSGSTYDNNDEVLIIDRNKEMSDDILIVAPGQDKNPMPSHRIENFDELCFPRIFGGRQLDKLNQLTYSQRVKYEIRHRDRRSCNPTRLLFMAEKKLEMSVASCINTCLRKTLRCSKLKAKQVKDKSFIDHLIRQDEGYKFLRQIRSSPAHWDNVKKKHFCINQTIEVTTHLFHLFSY</sequence>
<evidence type="ECO:0000313" key="2">
    <source>
        <dbReference type="Proteomes" id="UP001239111"/>
    </source>
</evidence>
<keyword evidence="2" id="KW-1185">Reference proteome</keyword>
<gene>
    <name evidence="1" type="ORF">QAD02_012613</name>
</gene>
<organism evidence="1 2">
    <name type="scientific">Eretmocerus hayati</name>
    <dbReference type="NCBI Taxonomy" id="131215"/>
    <lineage>
        <taxon>Eukaryota</taxon>
        <taxon>Metazoa</taxon>
        <taxon>Ecdysozoa</taxon>
        <taxon>Arthropoda</taxon>
        <taxon>Hexapoda</taxon>
        <taxon>Insecta</taxon>
        <taxon>Pterygota</taxon>
        <taxon>Neoptera</taxon>
        <taxon>Endopterygota</taxon>
        <taxon>Hymenoptera</taxon>
        <taxon>Apocrita</taxon>
        <taxon>Proctotrupomorpha</taxon>
        <taxon>Chalcidoidea</taxon>
        <taxon>Aphelinidae</taxon>
        <taxon>Aphelininae</taxon>
        <taxon>Eretmocerus</taxon>
    </lineage>
</organism>
<proteinExistence type="predicted"/>
<dbReference type="EMBL" id="CM056742">
    <property type="protein sequence ID" value="KAJ8676826.1"/>
    <property type="molecule type" value="Genomic_DNA"/>
</dbReference>
<accession>A0ACC2P1X8</accession>
<dbReference type="Proteomes" id="UP001239111">
    <property type="component" value="Chromosome 2"/>
</dbReference>